<feature type="region of interest" description="Disordered" evidence="1">
    <location>
        <begin position="41"/>
        <end position="67"/>
    </location>
</feature>
<sequence>MTDKAEEPALGLQSQMKRPGKPITPPPFKRMLRMTLLTVKQEEEGVSHPGGPAMGLEDDPKMRSMSVSDVTDKLPIPMEINIEIKEQLKNEIRQFGGKYEKILKLLEGVQGPPELQRRFVVYTMKEAARFQREDLISHLQKILDNLEVDHFLRKDIHTPSL</sequence>
<gene>
    <name evidence="3" type="ORF">NYPRO_LOCUS15575</name>
</gene>
<feature type="domain" description="INTS6/SAGE1/DDX26B/CT45 C-terminal" evidence="2">
    <location>
        <begin position="79"/>
        <end position="141"/>
    </location>
</feature>
<accession>A0A811YYH0</accession>
<dbReference type="EMBL" id="CAJHUB010000754">
    <property type="protein sequence ID" value="CAD7682783.1"/>
    <property type="molecule type" value="Genomic_DNA"/>
</dbReference>
<dbReference type="InterPro" id="IPR029307">
    <property type="entry name" value="INT_SG_DDX_CT_C"/>
</dbReference>
<dbReference type="PANTHER" id="PTHR12957">
    <property type="entry name" value="DEAD/H BOX POLYPEPTIDE 26/DICE1-RELATED"/>
    <property type="match status" value="1"/>
</dbReference>
<feature type="region of interest" description="Disordered" evidence="1">
    <location>
        <begin position="1"/>
        <end position="28"/>
    </location>
</feature>
<name>A0A811YYH0_NYCPR</name>
<keyword evidence="4" id="KW-1185">Reference proteome</keyword>
<proteinExistence type="predicted"/>
<organism evidence="3 4">
    <name type="scientific">Nyctereutes procyonoides</name>
    <name type="common">Raccoon dog</name>
    <name type="synonym">Canis procyonoides</name>
    <dbReference type="NCBI Taxonomy" id="34880"/>
    <lineage>
        <taxon>Eukaryota</taxon>
        <taxon>Metazoa</taxon>
        <taxon>Chordata</taxon>
        <taxon>Craniata</taxon>
        <taxon>Vertebrata</taxon>
        <taxon>Euteleostomi</taxon>
        <taxon>Mammalia</taxon>
        <taxon>Eutheria</taxon>
        <taxon>Laurasiatheria</taxon>
        <taxon>Carnivora</taxon>
        <taxon>Caniformia</taxon>
        <taxon>Canidae</taxon>
        <taxon>Nyctereutes</taxon>
    </lineage>
</organism>
<comment type="caution">
    <text evidence="3">The sequence shown here is derived from an EMBL/GenBank/DDBJ whole genome shotgun (WGS) entry which is preliminary data.</text>
</comment>
<evidence type="ECO:0000313" key="4">
    <source>
        <dbReference type="Proteomes" id="UP000645828"/>
    </source>
</evidence>
<dbReference type="AlphaFoldDB" id="A0A811YYH0"/>
<evidence type="ECO:0000256" key="1">
    <source>
        <dbReference type="SAM" id="MobiDB-lite"/>
    </source>
</evidence>
<dbReference type="InterPro" id="IPR051113">
    <property type="entry name" value="Integrator_subunit6"/>
</dbReference>
<dbReference type="Proteomes" id="UP000645828">
    <property type="component" value="Unassembled WGS sequence"/>
</dbReference>
<reference evidence="3" key="1">
    <citation type="submission" date="2020-12" db="EMBL/GenBank/DDBJ databases">
        <authorList>
            <consortium name="Molecular Ecology Group"/>
        </authorList>
    </citation>
    <scope>NUCLEOTIDE SEQUENCE</scope>
    <source>
        <strain evidence="3">TBG_1078</strain>
    </source>
</reference>
<dbReference type="Pfam" id="PF15300">
    <property type="entry name" value="INT_SG_DDX_CT_C"/>
    <property type="match status" value="1"/>
</dbReference>
<dbReference type="PANTHER" id="PTHR12957:SF22">
    <property type="entry name" value="INTEGRATOR COMPLEX SUBUNIT 6-LIKE"/>
    <property type="match status" value="1"/>
</dbReference>
<dbReference type="GO" id="GO:0032039">
    <property type="term" value="C:integrator complex"/>
    <property type="evidence" value="ECO:0007669"/>
    <property type="project" value="TreeGrafter"/>
</dbReference>
<evidence type="ECO:0000259" key="2">
    <source>
        <dbReference type="Pfam" id="PF15300"/>
    </source>
</evidence>
<protein>
    <submittedName>
        <fullName evidence="3">(raccoon dog) hypothetical protein</fullName>
    </submittedName>
</protein>
<evidence type="ECO:0000313" key="3">
    <source>
        <dbReference type="EMBL" id="CAD7682783.1"/>
    </source>
</evidence>
<dbReference type="GO" id="GO:0034472">
    <property type="term" value="P:snRNA 3'-end processing"/>
    <property type="evidence" value="ECO:0007669"/>
    <property type="project" value="TreeGrafter"/>
</dbReference>